<keyword evidence="13" id="KW-1185">Reference proteome</keyword>
<comment type="caution">
    <text evidence="12">The sequence shown here is derived from an EMBL/GenBank/DDBJ whole genome shotgun (WGS) entry which is preliminary data.</text>
</comment>
<dbReference type="GO" id="GO:0036502">
    <property type="term" value="C:Derlin-1-VIMP complex"/>
    <property type="evidence" value="ECO:0007669"/>
    <property type="project" value="TreeGrafter"/>
</dbReference>
<dbReference type="GO" id="GO:0036513">
    <property type="term" value="C:Derlin-1 retrotranslocation complex"/>
    <property type="evidence" value="ECO:0007669"/>
    <property type="project" value="TreeGrafter"/>
</dbReference>
<comment type="similarity">
    <text evidence="3">Belongs to the selenoprotein S family.</text>
</comment>
<evidence type="ECO:0000313" key="12">
    <source>
        <dbReference type="EMBL" id="GBN31547.1"/>
    </source>
</evidence>
<keyword evidence="6" id="KW-0256">Endoplasmic reticulum</keyword>
<comment type="subcellular location">
    <subcellularLocation>
        <location evidence="2">Cytoplasm</location>
    </subcellularLocation>
    <subcellularLocation>
        <location evidence="1">Endoplasmic reticulum membrane</location>
        <topology evidence="1">Single-pass membrane protein</topology>
    </subcellularLocation>
</comment>
<dbReference type="OrthoDB" id="75792at2759"/>
<evidence type="ECO:0000256" key="8">
    <source>
        <dbReference type="ARBA" id="ARBA00022989"/>
    </source>
</evidence>
<protein>
    <recommendedName>
        <fullName evidence="14">Selenoprotein S</fullName>
    </recommendedName>
</protein>
<evidence type="ECO:0000256" key="6">
    <source>
        <dbReference type="ARBA" id="ARBA00022824"/>
    </source>
</evidence>
<accession>A0A4Y2N0B3</accession>
<evidence type="ECO:0000256" key="10">
    <source>
        <dbReference type="SAM" id="MobiDB-lite"/>
    </source>
</evidence>
<gene>
    <name evidence="12" type="ORF">AVEN_101563_1</name>
</gene>
<dbReference type="Proteomes" id="UP000499080">
    <property type="component" value="Unassembled WGS sequence"/>
</dbReference>
<evidence type="ECO:0000313" key="13">
    <source>
        <dbReference type="Proteomes" id="UP000499080"/>
    </source>
</evidence>
<reference evidence="12 13" key="1">
    <citation type="journal article" date="2019" name="Sci. Rep.">
        <title>Orb-weaving spider Araneus ventricosus genome elucidates the spidroin gene catalogue.</title>
        <authorList>
            <person name="Kono N."/>
            <person name="Nakamura H."/>
            <person name="Ohtoshi R."/>
            <person name="Moran D.A.P."/>
            <person name="Shinohara A."/>
            <person name="Yoshida Y."/>
            <person name="Fujiwara M."/>
            <person name="Mori M."/>
            <person name="Tomita M."/>
            <person name="Arakawa K."/>
        </authorList>
    </citation>
    <scope>NUCLEOTIDE SEQUENCE [LARGE SCALE GENOMIC DNA]</scope>
</reference>
<evidence type="ECO:0000256" key="1">
    <source>
        <dbReference type="ARBA" id="ARBA00004389"/>
    </source>
</evidence>
<dbReference type="EMBL" id="BGPR01008096">
    <property type="protein sequence ID" value="GBN31547.1"/>
    <property type="molecule type" value="Genomic_DNA"/>
</dbReference>
<keyword evidence="4" id="KW-0963">Cytoplasm</keyword>
<dbReference type="GO" id="GO:0030968">
    <property type="term" value="P:endoplasmic reticulum unfolded protein response"/>
    <property type="evidence" value="ECO:0007669"/>
    <property type="project" value="TreeGrafter"/>
</dbReference>
<feature type="transmembrane region" description="Helical" evidence="11">
    <location>
        <begin position="26"/>
        <end position="45"/>
    </location>
</feature>
<sequence length="162" mass="18551">MDVPPNPTPDPVQSVFDQVTGILSNYGWTILFIVVVANLLWSHFYPKYKKWRERVEEQEKEAEYKKDPSLIIAREEAMARARQRMAEEHERLAREHEEKMREKERKKREEKLAAMESLVYGKPKPSKNSSALRQDYNPLMGAGSSGSCYRPARRGGPSGGGG</sequence>
<dbReference type="PANTHER" id="PTHR28621:SF1">
    <property type="entry name" value="SELENOPROTEIN S"/>
    <property type="match status" value="1"/>
</dbReference>
<dbReference type="InterPro" id="IPR009703">
    <property type="entry name" value="Selenoprotein_S"/>
</dbReference>
<evidence type="ECO:0000256" key="2">
    <source>
        <dbReference type="ARBA" id="ARBA00004496"/>
    </source>
</evidence>
<proteinExistence type="inferred from homology"/>
<keyword evidence="7" id="KW-0712">Selenocysteine</keyword>
<evidence type="ECO:0000256" key="11">
    <source>
        <dbReference type="SAM" id="Phobius"/>
    </source>
</evidence>
<feature type="region of interest" description="Disordered" evidence="10">
    <location>
        <begin position="81"/>
        <end position="162"/>
    </location>
</feature>
<dbReference type="AlphaFoldDB" id="A0A4Y2N0B3"/>
<dbReference type="GO" id="GO:0030970">
    <property type="term" value="P:retrograde protein transport, ER to cytosol"/>
    <property type="evidence" value="ECO:0007669"/>
    <property type="project" value="TreeGrafter"/>
</dbReference>
<evidence type="ECO:0000256" key="5">
    <source>
        <dbReference type="ARBA" id="ARBA00022692"/>
    </source>
</evidence>
<evidence type="ECO:0008006" key="14">
    <source>
        <dbReference type="Google" id="ProtNLM"/>
    </source>
</evidence>
<organism evidence="12 13">
    <name type="scientific">Araneus ventricosus</name>
    <name type="common">Orbweaver spider</name>
    <name type="synonym">Epeira ventricosa</name>
    <dbReference type="NCBI Taxonomy" id="182803"/>
    <lineage>
        <taxon>Eukaryota</taxon>
        <taxon>Metazoa</taxon>
        <taxon>Ecdysozoa</taxon>
        <taxon>Arthropoda</taxon>
        <taxon>Chelicerata</taxon>
        <taxon>Arachnida</taxon>
        <taxon>Araneae</taxon>
        <taxon>Araneomorphae</taxon>
        <taxon>Entelegynae</taxon>
        <taxon>Araneoidea</taxon>
        <taxon>Araneidae</taxon>
        <taxon>Araneus</taxon>
    </lineage>
</organism>
<dbReference type="PANTHER" id="PTHR28621">
    <property type="entry name" value="SELENOPROTEIN S"/>
    <property type="match status" value="1"/>
</dbReference>
<evidence type="ECO:0000256" key="7">
    <source>
        <dbReference type="ARBA" id="ARBA00022933"/>
    </source>
</evidence>
<dbReference type="Gene3D" id="6.10.250.2950">
    <property type="match status" value="1"/>
</dbReference>
<evidence type="ECO:0000256" key="9">
    <source>
        <dbReference type="ARBA" id="ARBA00023136"/>
    </source>
</evidence>
<dbReference type="Pfam" id="PF06936">
    <property type="entry name" value="Selenoprotein_S"/>
    <property type="match status" value="1"/>
</dbReference>
<keyword evidence="9 11" id="KW-0472">Membrane</keyword>
<evidence type="ECO:0000256" key="3">
    <source>
        <dbReference type="ARBA" id="ARBA00011034"/>
    </source>
</evidence>
<feature type="compositionally biased region" description="Basic and acidic residues" evidence="10">
    <location>
        <begin position="81"/>
        <end position="113"/>
    </location>
</feature>
<name>A0A4Y2N0B3_ARAVE</name>
<keyword evidence="5 11" id="KW-0812">Transmembrane</keyword>
<evidence type="ECO:0000256" key="4">
    <source>
        <dbReference type="ARBA" id="ARBA00022490"/>
    </source>
</evidence>
<keyword evidence="8 11" id="KW-1133">Transmembrane helix</keyword>